<reference evidence="2 3" key="1">
    <citation type="journal article" date="2022" name="G3 (Bethesda)">
        <title>Enemy or ally: a genomic approach to elucidate the lifestyle of Phyllosticta citrichinaensis.</title>
        <authorList>
            <person name="Buijs V.A."/>
            <person name="Groenewald J.Z."/>
            <person name="Haridas S."/>
            <person name="LaButti K.M."/>
            <person name="Lipzen A."/>
            <person name="Martin F.M."/>
            <person name="Barry K."/>
            <person name="Grigoriev I.V."/>
            <person name="Crous P.W."/>
            <person name="Seidl M.F."/>
        </authorList>
    </citation>
    <scope>NUCLEOTIDE SEQUENCE [LARGE SCALE GENOMIC DNA]</scope>
    <source>
        <strain evidence="2 3">CBS 129764</strain>
    </source>
</reference>
<proteinExistence type="predicted"/>
<evidence type="ECO:0008006" key="4">
    <source>
        <dbReference type="Google" id="ProtNLM"/>
    </source>
</evidence>
<evidence type="ECO:0000256" key="1">
    <source>
        <dbReference type="SAM" id="MobiDB-lite"/>
    </source>
</evidence>
<feature type="region of interest" description="Disordered" evidence="1">
    <location>
        <begin position="199"/>
        <end position="359"/>
    </location>
</feature>
<evidence type="ECO:0000313" key="2">
    <source>
        <dbReference type="EMBL" id="KAK8166778.1"/>
    </source>
</evidence>
<dbReference type="Proteomes" id="UP001456524">
    <property type="component" value="Unassembled WGS sequence"/>
</dbReference>
<feature type="region of interest" description="Disordered" evidence="1">
    <location>
        <begin position="1"/>
        <end position="30"/>
    </location>
</feature>
<gene>
    <name evidence="2" type="ORF">IWX90DRAFT_433760</name>
</gene>
<protein>
    <recommendedName>
        <fullName evidence="4">Transmembrane protein</fullName>
    </recommendedName>
</protein>
<organism evidence="2 3">
    <name type="scientific">Phyllosticta citrichinensis</name>
    <dbReference type="NCBI Taxonomy" id="1130410"/>
    <lineage>
        <taxon>Eukaryota</taxon>
        <taxon>Fungi</taxon>
        <taxon>Dikarya</taxon>
        <taxon>Ascomycota</taxon>
        <taxon>Pezizomycotina</taxon>
        <taxon>Dothideomycetes</taxon>
        <taxon>Dothideomycetes incertae sedis</taxon>
        <taxon>Botryosphaeriales</taxon>
        <taxon>Phyllostictaceae</taxon>
        <taxon>Phyllosticta</taxon>
    </lineage>
</organism>
<keyword evidence="3" id="KW-1185">Reference proteome</keyword>
<feature type="compositionally biased region" description="Polar residues" evidence="1">
    <location>
        <begin position="297"/>
        <end position="330"/>
    </location>
</feature>
<feature type="compositionally biased region" description="Polar residues" evidence="1">
    <location>
        <begin position="14"/>
        <end position="23"/>
    </location>
</feature>
<accession>A0ABR1XU70</accession>
<name>A0ABR1XU70_9PEZI</name>
<sequence length="359" mass="40100">MVLEEASSGGMPEGSNTSEQAGNPPQGRYNLDPSTFPKPINFLPGISFTETWLNKTVHDIQLYTAHYAGFLGRAPTQAEMEAYSYHLADKNRIATNGTQLGVYWAFWRTWATRKEYNWPFIQPYKKYPDFNPNKFWWLEGQQALITRHCFRLGAWTLWGSVLGWLLFDNYASIRAVRAMMRDDRLKAFEEARERNRKLRAQNQAANGPHPSPAAVNVREQGDDGSSGSSAGEGWSFSGSGGFSGEGQASTRQASQWSTTPAPDPVPQDDASPTGGLGLWDDSSQSASTGSSWDRVRQQSAPTRPTAQPPKSTSSESDWISPEASSQQPQQKLGAWDKIRQQNQQETAPQQKNDEDSWWK</sequence>
<dbReference type="EMBL" id="JBBWUH010000005">
    <property type="protein sequence ID" value="KAK8166778.1"/>
    <property type="molecule type" value="Genomic_DNA"/>
</dbReference>
<feature type="compositionally biased region" description="Low complexity" evidence="1">
    <location>
        <begin position="223"/>
        <end position="237"/>
    </location>
</feature>
<evidence type="ECO:0000313" key="3">
    <source>
        <dbReference type="Proteomes" id="UP001456524"/>
    </source>
</evidence>
<feature type="compositionally biased region" description="Polar residues" evidence="1">
    <location>
        <begin position="250"/>
        <end position="260"/>
    </location>
</feature>
<feature type="compositionally biased region" description="Polar residues" evidence="1">
    <location>
        <begin position="340"/>
        <end position="350"/>
    </location>
</feature>
<feature type="compositionally biased region" description="Low complexity" evidence="1">
    <location>
        <begin position="282"/>
        <end position="291"/>
    </location>
</feature>
<comment type="caution">
    <text evidence="2">The sequence shown here is derived from an EMBL/GenBank/DDBJ whole genome shotgun (WGS) entry which is preliminary data.</text>
</comment>